<name>A0AAV2HNT3_LYMST</name>
<sequence>MHSPHERNCVKIINDGFLPKVPNSRTCYSYVIAISQMILDEGETLEDLPPDIILQHKCPYYEDDNRMRLMGPKNGSWTFHYSEPVKICLDKQSDHYKSFGIQCLHTSGRTYEITSALYPFFMTTNCSMRLFLGEVAFIEQKWNSHSIITNDHGLKGLSKEISANDFDEAPYFNHTEDAMCDEAENVGVNPSKNGSFDKRPRT</sequence>
<dbReference type="AlphaFoldDB" id="A0AAV2HNT3"/>
<comment type="caution">
    <text evidence="1">The sequence shown here is derived from an EMBL/GenBank/DDBJ whole genome shotgun (WGS) entry which is preliminary data.</text>
</comment>
<proteinExistence type="predicted"/>
<evidence type="ECO:0000313" key="2">
    <source>
        <dbReference type="Proteomes" id="UP001497497"/>
    </source>
</evidence>
<protein>
    <submittedName>
        <fullName evidence="1">Uncharacterized protein</fullName>
    </submittedName>
</protein>
<organism evidence="1 2">
    <name type="scientific">Lymnaea stagnalis</name>
    <name type="common">Great pond snail</name>
    <name type="synonym">Helix stagnalis</name>
    <dbReference type="NCBI Taxonomy" id="6523"/>
    <lineage>
        <taxon>Eukaryota</taxon>
        <taxon>Metazoa</taxon>
        <taxon>Spiralia</taxon>
        <taxon>Lophotrochozoa</taxon>
        <taxon>Mollusca</taxon>
        <taxon>Gastropoda</taxon>
        <taxon>Heterobranchia</taxon>
        <taxon>Euthyneura</taxon>
        <taxon>Panpulmonata</taxon>
        <taxon>Hygrophila</taxon>
        <taxon>Lymnaeoidea</taxon>
        <taxon>Lymnaeidae</taxon>
        <taxon>Lymnaea</taxon>
    </lineage>
</organism>
<gene>
    <name evidence="1" type="ORF">GSLYS_00009671001</name>
</gene>
<reference evidence="1 2" key="1">
    <citation type="submission" date="2024-04" db="EMBL/GenBank/DDBJ databases">
        <authorList>
            <consortium name="Genoscope - CEA"/>
            <person name="William W."/>
        </authorList>
    </citation>
    <scope>NUCLEOTIDE SEQUENCE [LARGE SCALE GENOMIC DNA]</scope>
</reference>
<accession>A0AAV2HNT3</accession>
<evidence type="ECO:0000313" key="1">
    <source>
        <dbReference type="EMBL" id="CAL1535711.1"/>
    </source>
</evidence>
<feature type="non-terminal residue" evidence="1">
    <location>
        <position position="202"/>
    </location>
</feature>
<keyword evidence="2" id="KW-1185">Reference proteome</keyword>
<dbReference type="Proteomes" id="UP001497497">
    <property type="component" value="Unassembled WGS sequence"/>
</dbReference>
<dbReference type="EMBL" id="CAXITT010000209">
    <property type="protein sequence ID" value="CAL1535711.1"/>
    <property type="molecule type" value="Genomic_DNA"/>
</dbReference>